<organism evidence="2 3">
    <name type="scientific">Liparis tanakae</name>
    <name type="common">Tanaka's snailfish</name>
    <dbReference type="NCBI Taxonomy" id="230148"/>
    <lineage>
        <taxon>Eukaryota</taxon>
        <taxon>Metazoa</taxon>
        <taxon>Chordata</taxon>
        <taxon>Craniata</taxon>
        <taxon>Vertebrata</taxon>
        <taxon>Euteleostomi</taxon>
        <taxon>Actinopterygii</taxon>
        <taxon>Neopterygii</taxon>
        <taxon>Teleostei</taxon>
        <taxon>Neoteleostei</taxon>
        <taxon>Acanthomorphata</taxon>
        <taxon>Eupercaria</taxon>
        <taxon>Perciformes</taxon>
        <taxon>Cottioidei</taxon>
        <taxon>Cottales</taxon>
        <taxon>Liparidae</taxon>
        <taxon>Liparis</taxon>
    </lineage>
</organism>
<name>A0A4Z2GWD4_9TELE</name>
<gene>
    <name evidence="2" type="ORF">EYF80_032226</name>
</gene>
<sequence length="103" mass="10850">MVIFCTRPSPQSIAGPGCLTPPAAVSSSGAPPARRSARSTGGGELCLPGAGHARLKSMADWERKRGDESAAALEMITGRPTIQTCWTEHHQTGPGRRETRKPS</sequence>
<dbReference type="EMBL" id="SRLO01000402">
    <property type="protein sequence ID" value="TNN57560.1"/>
    <property type="molecule type" value="Genomic_DNA"/>
</dbReference>
<keyword evidence="3" id="KW-1185">Reference proteome</keyword>
<comment type="caution">
    <text evidence="2">The sequence shown here is derived from an EMBL/GenBank/DDBJ whole genome shotgun (WGS) entry which is preliminary data.</text>
</comment>
<evidence type="ECO:0000256" key="1">
    <source>
        <dbReference type="SAM" id="MobiDB-lite"/>
    </source>
</evidence>
<accession>A0A4Z2GWD4</accession>
<evidence type="ECO:0000313" key="2">
    <source>
        <dbReference type="EMBL" id="TNN57560.1"/>
    </source>
</evidence>
<protein>
    <submittedName>
        <fullName evidence="2">Uncharacterized protein</fullName>
    </submittedName>
</protein>
<evidence type="ECO:0000313" key="3">
    <source>
        <dbReference type="Proteomes" id="UP000314294"/>
    </source>
</evidence>
<dbReference type="Proteomes" id="UP000314294">
    <property type="component" value="Unassembled WGS sequence"/>
</dbReference>
<proteinExistence type="predicted"/>
<reference evidence="2 3" key="1">
    <citation type="submission" date="2019-03" db="EMBL/GenBank/DDBJ databases">
        <title>First draft genome of Liparis tanakae, snailfish: a comprehensive survey of snailfish specific genes.</title>
        <authorList>
            <person name="Kim W."/>
            <person name="Song I."/>
            <person name="Jeong J.-H."/>
            <person name="Kim D."/>
            <person name="Kim S."/>
            <person name="Ryu S."/>
            <person name="Song J.Y."/>
            <person name="Lee S.K."/>
        </authorList>
    </citation>
    <scope>NUCLEOTIDE SEQUENCE [LARGE SCALE GENOMIC DNA]</scope>
    <source>
        <tissue evidence="2">Muscle</tissue>
    </source>
</reference>
<dbReference type="AlphaFoldDB" id="A0A4Z2GWD4"/>
<feature type="region of interest" description="Disordered" evidence="1">
    <location>
        <begin position="1"/>
        <end position="49"/>
    </location>
</feature>
<feature type="compositionally biased region" description="Low complexity" evidence="1">
    <location>
        <begin position="21"/>
        <end position="34"/>
    </location>
</feature>